<feature type="coiled-coil region" evidence="1">
    <location>
        <begin position="108"/>
        <end position="135"/>
    </location>
</feature>
<organism evidence="3 4">
    <name type="scientific">Hypholoma sublateritium (strain FD-334 SS-4)</name>
    <dbReference type="NCBI Taxonomy" id="945553"/>
    <lineage>
        <taxon>Eukaryota</taxon>
        <taxon>Fungi</taxon>
        <taxon>Dikarya</taxon>
        <taxon>Basidiomycota</taxon>
        <taxon>Agaricomycotina</taxon>
        <taxon>Agaricomycetes</taxon>
        <taxon>Agaricomycetidae</taxon>
        <taxon>Agaricales</taxon>
        <taxon>Agaricineae</taxon>
        <taxon>Strophariaceae</taxon>
        <taxon>Hypholoma</taxon>
    </lineage>
</organism>
<accession>A0A0D2N780</accession>
<evidence type="ECO:0000256" key="1">
    <source>
        <dbReference type="SAM" id="Coils"/>
    </source>
</evidence>
<feature type="region of interest" description="Disordered" evidence="2">
    <location>
        <begin position="44"/>
        <end position="102"/>
    </location>
</feature>
<dbReference type="OrthoDB" id="15082at2759"/>
<feature type="compositionally biased region" description="Polar residues" evidence="2">
    <location>
        <begin position="60"/>
        <end position="69"/>
    </location>
</feature>
<feature type="region of interest" description="Disordered" evidence="2">
    <location>
        <begin position="136"/>
        <end position="170"/>
    </location>
</feature>
<dbReference type="AlphaFoldDB" id="A0A0D2N780"/>
<reference evidence="4" key="1">
    <citation type="submission" date="2014-04" db="EMBL/GenBank/DDBJ databases">
        <title>Evolutionary Origins and Diversification of the Mycorrhizal Mutualists.</title>
        <authorList>
            <consortium name="DOE Joint Genome Institute"/>
            <consortium name="Mycorrhizal Genomics Consortium"/>
            <person name="Kohler A."/>
            <person name="Kuo A."/>
            <person name="Nagy L.G."/>
            <person name="Floudas D."/>
            <person name="Copeland A."/>
            <person name="Barry K.W."/>
            <person name="Cichocki N."/>
            <person name="Veneault-Fourrey C."/>
            <person name="LaButti K."/>
            <person name="Lindquist E.A."/>
            <person name="Lipzen A."/>
            <person name="Lundell T."/>
            <person name="Morin E."/>
            <person name="Murat C."/>
            <person name="Riley R."/>
            <person name="Ohm R."/>
            <person name="Sun H."/>
            <person name="Tunlid A."/>
            <person name="Henrissat B."/>
            <person name="Grigoriev I.V."/>
            <person name="Hibbett D.S."/>
            <person name="Martin F."/>
        </authorList>
    </citation>
    <scope>NUCLEOTIDE SEQUENCE [LARGE SCALE GENOMIC DNA]</scope>
    <source>
        <strain evidence="4">FD-334 SS-4</strain>
    </source>
</reference>
<proteinExistence type="predicted"/>
<dbReference type="EMBL" id="KN817658">
    <property type="protein sequence ID" value="KJA14989.1"/>
    <property type="molecule type" value="Genomic_DNA"/>
</dbReference>
<name>A0A0D2N780_HYPSF</name>
<dbReference type="STRING" id="945553.A0A0D2N780"/>
<evidence type="ECO:0000313" key="3">
    <source>
        <dbReference type="EMBL" id="KJA14989.1"/>
    </source>
</evidence>
<keyword evidence="4" id="KW-1185">Reference proteome</keyword>
<evidence type="ECO:0000256" key="2">
    <source>
        <dbReference type="SAM" id="MobiDB-lite"/>
    </source>
</evidence>
<keyword evidence="1" id="KW-0175">Coiled coil</keyword>
<evidence type="ECO:0000313" key="4">
    <source>
        <dbReference type="Proteomes" id="UP000054270"/>
    </source>
</evidence>
<feature type="compositionally biased region" description="Polar residues" evidence="2">
    <location>
        <begin position="139"/>
        <end position="166"/>
    </location>
</feature>
<gene>
    <name evidence="3" type="ORF">HYPSUDRAFT_208260</name>
</gene>
<sequence>MFTFWDASRTARCAERCGVDITLSIINIQHVDAIIDEGTSKSAQMWVPGPKTRPARTVSKDTLASSSPDNVARAMRNPRKYGKREQGRGDENPPAVPKGQGLIPDIFASQETRELQAVKRDRDKLKQEVVQLKREKNQLFPSHSSAGVETPSSSDGLSEAASQKLENTARIRTSKRARAVLRVATLTGLVNFQRRMKATKYMVAQREGNSAEEIAEIVGEYGQRPLDRMLGFFGICWSPAGACSPRRFHARPESNGEFELNQKYSGDSVGFCYTMHRPYRHHPQLYHAQAPVPAADRMYAFFAMCHALSPSRWDENIANIAKA</sequence>
<dbReference type="Proteomes" id="UP000054270">
    <property type="component" value="Unassembled WGS sequence"/>
</dbReference>
<protein>
    <submittedName>
        <fullName evidence="3">Uncharacterized protein</fullName>
    </submittedName>
</protein>